<dbReference type="EMBL" id="CP024621">
    <property type="protein sequence ID" value="QHD49815.1"/>
    <property type="molecule type" value="Genomic_DNA"/>
</dbReference>
<sequence length="64" mass="7496">MIMCMEATRLMSLKIEQPLTFQQKAQLAFHLSMCGVCRCCDKQFRFMHDSFNRHPSKPGDTNKK</sequence>
<reference evidence="1 2" key="1">
    <citation type="submission" date="2017-10" db="EMBL/GenBank/DDBJ databases">
        <title>Coral associated bacteria.</title>
        <authorList>
            <person name="Wang X."/>
        </authorList>
    </citation>
    <scope>NUCLEOTIDE SEQUENCE [LARGE SCALE GENOMIC DNA]</scope>
    <source>
        <strain evidence="1 2">SCSIO 43005</strain>
    </source>
</reference>
<protein>
    <recommendedName>
        <fullName evidence="3">Zinc-finger domain-containing protein</fullName>
    </recommendedName>
</protein>
<name>A0A857GKS0_9GAMM</name>
<dbReference type="AlphaFoldDB" id="A0A857GKS0"/>
<dbReference type="KEGG" id="hmd:CTT34_08995"/>
<organism evidence="1 2">
    <name type="scientific">Vreelandella aquamarina</name>
    <dbReference type="NCBI Taxonomy" id="77097"/>
    <lineage>
        <taxon>Bacteria</taxon>
        <taxon>Pseudomonadati</taxon>
        <taxon>Pseudomonadota</taxon>
        <taxon>Gammaproteobacteria</taxon>
        <taxon>Oceanospirillales</taxon>
        <taxon>Halomonadaceae</taxon>
        <taxon>Vreelandella</taxon>
    </lineage>
</organism>
<proteinExistence type="predicted"/>
<accession>A0A857GKS0</accession>
<dbReference type="Proteomes" id="UP000463949">
    <property type="component" value="Chromosome"/>
</dbReference>
<gene>
    <name evidence="1" type="ORF">CTT34_08995</name>
</gene>
<evidence type="ECO:0000313" key="1">
    <source>
        <dbReference type="EMBL" id="QHD49815.1"/>
    </source>
</evidence>
<evidence type="ECO:0000313" key="2">
    <source>
        <dbReference type="Proteomes" id="UP000463949"/>
    </source>
</evidence>
<evidence type="ECO:0008006" key="3">
    <source>
        <dbReference type="Google" id="ProtNLM"/>
    </source>
</evidence>